<gene>
    <name evidence="7" type="ORF">GGQ54_000216</name>
</gene>
<dbReference type="Proteomes" id="UP000527616">
    <property type="component" value="Unassembled WGS sequence"/>
</dbReference>
<feature type="domain" description="HTH tetR-type" evidence="6">
    <location>
        <begin position="22"/>
        <end position="82"/>
    </location>
</feature>
<dbReference type="InterPro" id="IPR041347">
    <property type="entry name" value="MftR_C"/>
</dbReference>
<feature type="region of interest" description="Disordered" evidence="5">
    <location>
        <begin position="1"/>
        <end position="21"/>
    </location>
</feature>
<keyword evidence="1" id="KW-0805">Transcription regulation</keyword>
<sequence>MARSPADSSRPAVAAGPGRPRSTTRRELALVAMRLFERQGYATVTVDEVAAAAGVSRRTFFRYFPNKASVVWLDFDSEVAQIRRLLAATPAGTAMFPAIREAVLGANRYRPEDLPELRLRMRLIGTAPELQALAVRHYGAWEAAITEFAADRLGADPDGLAARALGAATLAVCRAAYEIWAEHADAPLSRYLARALRELESGWAADGSDDG</sequence>
<evidence type="ECO:0000313" key="7">
    <source>
        <dbReference type="EMBL" id="NYI69656.1"/>
    </source>
</evidence>
<dbReference type="PANTHER" id="PTHR30055:SF234">
    <property type="entry name" value="HTH-TYPE TRANSCRIPTIONAL REGULATOR BETI"/>
    <property type="match status" value="1"/>
</dbReference>
<evidence type="ECO:0000256" key="3">
    <source>
        <dbReference type="ARBA" id="ARBA00023163"/>
    </source>
</evidence>
<accession>A0A7Z0D670</accession>
<dbReference type="EMBL" id="JACBZS010000001">
    <property type="protein sequence ID" value="NYI69656.1"/>
    <property type="molecule type" value="Genomic_DNA"/>
</dbReference>
<dbReference type="AlphaFoldDB" id="A0A7Z0D670"/>
<protein>
    <submittedName>
        <fullName evidence="7">Mycofactocin system transcriptional regulator</fullName>
    </submittedName>
</protein>
<dbReference type="InterPro" id="IPR009057">
    <property type="entry name" value="Homeodomain-like_sf"/>
</dbReference>
<dbReference type="InterPro" id="IPR001647">
    <property type="entry name" value="HTH_TetR"/>
</dbReference>
<dbReference type="InterPro" id="IPR023772">
    <property type="entry name" value="DNA-bd_HTH_TetR-type_CS"/>
</dbReference>
<dbReference type="GO" id="GO:0003700">
    <property type="term" value="F:DNA-binding transcription factor activity"/>
    <property type="evidence" value="ECO:0007669"/>
    <property type="project" value="TreeGrafter"/>
</dbReference>
<dbReference type="Gene3D" id="1.10.10.60">
    <property type="entry name" value="Homeodomain-like"/>
    <property type="match status" value="1"/>
</dbReference>
<evidence type="ECO:0000313" key="8">
    <source>
        <dbReference type="Proteomes" id="UP000527616"/>
    </source>
</evidence>
<dbReference type="PROSITE" id="PS01081">
    <property type="entry name" value="HTH_TETR_1"/>
    <property type="match status" value="1"/>
</dbReference>
<evidence type="ECO:0000256" key="5">
    <source>
        <dbReference type="SAM" id="MobiDB-lite"/>
    </source>
</evidence>
<reference evidence="7 8" key="1">
    <citation type="submission" date="2020-07" db="EMBL/GenBank/DDBJ databases">
        <title>Sequencing the genomes of 1000 actinobacteria strains.</title>
        <authorList>
            <person name="Klenk H.-P."/>
        </authorList>
    </citation>
    <scope>NUCLEOTIDE SEQUENCE [LARGE SCALE GENOMIC DNA]</scope>
    <source>
        <strain evidence="7 8">DSM 103164</strain>
    </source>
</reference>
<dbReference type="Pfam" id="PF17754">
    <property type="entry name" value="TetR_C_14"/>
    <property type="match status" value="1"/>
</dbReference>
<evidence type="ECO:0000256" key="4">
    <source>
        <dbReference type="PROSITE-ProRule" id="PRU00335"/>
    </source>
</evidence>
<keyword evidence="3" id="KW-0804">Transcription</keyword>
<dbReference type="RefSeq" id="WP_179443699.1">
    <property type="nucleotide sequence ID" value="NZ_JACBZS010000001.1"/>
</dbReference>
<dbReference type="Gene3D" id="1.10.357.10">
    <property type="entry name" value="Tetracycline Repressor, domain 2"/>
    <property type="match status" value="1"/>
</dbReference>
<name>A0A7Z0D670_9ACTN</name>
<dbReference type="PANTHER" id="PTHR30055">
    <property type="entry name" value="HTH-TYPE TRANSCRIPTIONAL REGULATOR RUTR"/>
    <property type="match status" value="1"/>
</dbReference>
<comment type="caution">
    <text evidence="7">The sequence shown here is derived from an EMBL/GenBank/DDBJ whole genome shotgun (WGS) entry which is preliminary data.</text>
</comment>
<evidence type="ECO:0000256" key="1">
    <source>
        <dbReference type="ARBA" id="ARBA00023015"/>
    </source>
</evidence>
<dbReference type="InterPro" id="IPR050109">
    <property type="entry name" value="HTH-type_TetR-like_transc_reg"/>
</dbReference>
<dbReference type="Pfam" id="PF00440">
    <property type="entry name" value="TetR_N"/>
    <property type="match status" value="1"/>
</dbReference>
<keyword evidence="8" id="KW-1185">Reference proteome</keyword>
<proteinExistence type="predicted"/>
<dbReference type="SUPFAM" id="SSF46689">
    <property type="entry name" value="Homeodomain-like"/>
    <property type="match status" value="1"/>
</dbReference>
<feature type="DNA-binding region" description="H-T-H motif" evidence="4">
    <location>
        <begin position="45"/>
        <end position="64"/>
    </location>
</feature>
<dbReference type="PRINTS" id="PR00455">
    <property type="entry name" value="HTHTETR"/>
</dbReference>
<dbReference type="NCBIfam" id="TIGR03968">
    <property type="entry name" value="mycofact_TetR"/>
    <property type="match status" value="1"/>
</dbReference>
<organism evidence="7 8">
    <name type="scientific">Naumannella cuiyingiana</name>
    <dbReference type="NCBI Taxonomy" id="1347891"/>
    <lineage>
        <taxon>Bacteria</taxon>
        <taxon>Bacillati</taxon>
        <taxon>Actinomycetota</taxon>
        <taxon>Actinomycetes</taxon>
        <taxon>Propionibacteriales</taxon>
        <taxon>Propionibacteriaceae</taxon>
        <taxon>Naumannella</taxon>
    </lineage>
</organism>
<dbReference type="InterPro" id="IPR023851">
    <property type="entry name" value="Tscrpt_reg_TetR-type"/>
</dbReference>
<evidence type="ECO:0000259" key="6">
    <source>
        <dbReference type="PROSITE" id="PS50977"/>
    </source>
</evidence>
<dbReference type="PROSITE" id="PS50977">
    <property type="entry name" value="HTH_TETR_2"/>
    <property type="match status" value="1"/>
</dbReference>
<dbReference type="GO" id="GO:0000976">
    <property type="term" value="F:transcription cis-regulatory region binding"/>
    <property type="evidence" value="ECO:0007669"/>
    <property type="project" value="TreeGrafter"/>
</dbReference>
<evidence type="ECO:0000256" key="2">
    <source>
        <dbReference type="ARBA" id="ARBA00023125"/>
    </source>
</evidence>
<keyword evidence="2 4" id="KW-0238">DNA-binding</keyword>